<proteinExistence type="predicted"/>
<sequence length="971" mass="106591">MPSLARKVLICAAVDGLILQPLGSKKDQRPPPSVRIKYGDASVSTVSRDVTPDTSAPNSSFEAFGIVGLVTVFRYSYLVSITRRQQVAQLRGLPIYVVTEVALTPCSSRKDASEAIGKTAIALKARALGDATDDEDSGTDDEAPRSRASSDEIGDETTDATPEAALANKATSSSTTSRSSIAENVISRRGSYGRFAQRWFSSSGWAQDQKRNMGLSPEQAVADSGSEDSGNKKPETSVPKKIPIPDDAATTEAGLALLPKLLRSTQILFGSSKTFYYSYDYDITRSLASNKAPATATVSLHAHVDPNYFWNRHLAQPFIDAGADSLALPLMQGFVGQQSFVVDSNPPQIDDGALQGSVELSELASAKGDLKPASPPPEKTTADMRPSEKRFDATIISRRSIKRAGLRYLRRGIDEQGNVANSVETEQILSPSTATWDPNAKVCSFVQIRGSFPLFFTQTPYSLKPTPVMQHSADANFSALKKHFDGLQKKYGQLQIVNLVEKHGVESTIGQSYEENIKRLNEAAAEETEEVNFEWFDFHSVCRGMKFEKVSVLLEILEETLEGLGSTVVIDDKVVAKQTGVLRTNCMDCLDRTNVCQSSFAKHMLDYQLKEQGFDMTVQRDQENAWFNTLWADNGDAISKQYASTGAMKGDYTRTRKRNYRGALTDAGLSLTRLFNGMFNDFFLQTTIDFLLGNVTSMVFEEFEANMMIKDPAVSMQNMRQQAIEMCQKRVIADESEEFIGGWTFLTPTVPDTVRSATFEEVVLLLTDAALYLCRFDWNLDKISSFERVDLAHIQKIKFGTYITSTISAAQTDDMRNVGLVVEYKPGSTDVTRVNTRSLSSMAGSVQPQTGIAGFFARNAPQAVTPARRIALKALHSQTSAADPAGRQQQKQRERDEPGAITRMTEIQQVVVIAAEIERLALQSQPRPAGGGGKEEAGLIERGDIISLAEARKNTTLLEQLGHSIKKLVWA</sequence>
<dbReference type="InterPro" id="IPR002013">
    <property type="entry name" value="SAC_dom"/>
</dbReference>
<dbReference type="PROSITE" id="PS50275">
    <property type="entry name" value="SAC"/>
    <property type="match status" value="1"/>
</dbReference>
<evidence type="ECO:0000313" key="5">
    <source>
        <dbReference type="Proteomes" id="UP001172155"/>
    </source>
</evidence>
<evidence type="ECO:0000259" key="3">
    <source>
        <dbReference type="PROSITE" id="PS51791"/>
    </source>
</evidence>
<dbReference type="AlphaFoldDB" id="A0AA40F7X9"/>
<protein>
    <submittedName>
        <fullName evidence="4">SacI homology domain-containing protein</fullName>
    </submittedName>
</protein>
<dbReference type="Pfam" id="PF12456">
    <property type="entry name" value="hSac2"/>
    <property type="match status" value="1"/>
</dbReference>
<evidence type="ECO:0000259" key="2">
    <source>
        <dbReference type="PROSITE" id="PS50275"/>
    </source>
</evidence>
<organism evidence="4 5">
    <name type="scientific">Schizothecium vesticola</name>
    <dbReference type="NCBI Taxonomy" id="314040"/>
    <lineage>
        <taxon>Eukaryota</taxon>
        <taxon>Fungi</taxon>
        <taxon>Dikarya</taxon>
        <taxon>Ascomycota</taxon>
        <taxon>Pezizomycotina</taxon>
        <taxon>Sordariomycetes</taxon>
        <taxon>Sordariomycetidae</taxon>
        <taxon>Sordariales</taxon>
        <taxon>Schizotheciaceae</taxon>
        <taxon>Schizothecium</taxon>
    </lineage>
</organism>
<gene>
    <name evidence="4" type="ORF">B0T18DRAFT_478982</name>
</gene>
<feature type="domain" description="HSac2" evidence="3">
    <location>
        <begin position="714"/>
        <end position="873"/>
    </location>
</feature>
<dbReference type="Pfam" id="PF02383">
    <property type="entry name" value="Syja_N"/>
    <property type="match status" value="1"/>
</dbReference>
<dbReference type="PROSITE" id="PS51791">
    <property type="entry name" value="HSAC2"/>
    <property type="match status" value="1"/>
</dbReference>
<comment type="caution">
    <text evidence="4">The sequence shown here is derived from an EMBL/GenBank/DDBJ whole genome shotgun (WGS) entry which is preliminary data.</text>
</comment>
<accession>A0AA40F7X9</accession>
<feature type="compositionally biased region" description="Low complexity" evidence="1">
    <location>
        <begin position="171"/>
        <end position="180"/>
    </location>
</feature>
<evidence type="ECO:0000256" key="1">
    <source>
        <dbReference type="SAM" id="MobiDB-lite"/>
    </source>
</evidence>
<dbReference type="PANTHER" id="PTHR45662">
    <property type="entry name" value="PHOSPHATIDYLINOSITIDE PHOSPHATASE SAC1"/>
    <property type="match status" value="1"/>
</dbReference>
<dbReference type="InterPro" id="IPR022158">
    <property type="entry name" value="Inositol_phosphatase"/>
</dbReference>
<reference evidence="4" key="1">
    <citation type="submission" date="2023-06" db="EMBL/GenBank/DDBJ databases">
        <title>Genome-scale phylogeny and comparative genomics of the fungal order Sordariales.</title>
        <authorList>
            <consortium name="Lawrence Berkeley National Laboratory"/>
            <person name="Hensen N."/>
            <person name="Bonometti L."/>
            <person name="Westerberg I."/>
            <person name="Brannstrom I.O."/>
            <person name="Guillou S."/>
            <person name="Cros-Aarteil S."/>
            <person name="Calhoun S."/>
            <person name="Haridas S."/>
            <person name="Kuo A."/>
            <person name="Mondo S."/>
            <person name="Pangilinan J."/>
            <person name="Riley R."/>
            <person name="LaButti K."/>
            <person name="Andreopoulos B."/>
            <person name="Lipzen A."/>
            <person name="Chen C."/>
            <person name="Yanf M."/>
            <person name="Daum C."/>
            <person name="Ng V."/>
            <person name="Clum A."/>
            <person name="Steindorff A."/>
            <person name="Ohm R."/>
            <person name="Martin F."/>
            <person name="Silar P."/>
            <person name="Natvig D."/>
            <person name="Lalanne C."/>
            <person name="Gautier V."/>
            <person name="Ament-velasquez S.L."/>
            <person name="Kruys A."/>
            <person name="Hutchinson M.I."/>
            <person name="Powell A.J."/>
            <person name="Barry K."/>
            <person name="Miller A.N."/>
            <person name="Grigoriev I.V."/>
            <person name="Debuchy R."/>
            <person name="Gladieux P."/>
            <person name="Thoren M.H."/>
            <person name="Johannesson H."/>
        </authorList>
    </citation>
    <scope>NUCLEOTIDE SEQUENCE</scope>
    <source>
        <strain evidence="4">SMH3187-1</strain>
    </source>
</reference>
<dbReference type="PANTHER" id="PTHR45662:SF7">
    <property type="entry name" value="SACI DOMAIN PROTEIN (AFU_ORTHOLOGUE AFUA_1G15890)"/>
    <property type="match status" value="1"/>
</dbReference>
<feature type="compositionally biased region" description="Acidic residues" evidence="1">
    <location>
        <begin position="131"/>
        <end position="141"/>
    </location>
</feature>
<dbReference type="EMBL" id="JAUKUD010000002">
    <property type="protein sequence ID" value="KAK0752406.1"/>
    <property type="molecule type" value="Genomic_DNA"/>
</dbReference>
<dbReference type="GO" id="GO:0046856">
    <property type="term" value="P:phosphatidylinositol dephosphorylation"/>
    <property type="evidence" value="ECO:0007669"/>
    <property type="project" value="TreeGrafter"/>
</dbReference>
<feature type="region of interest" description="Disordered" evidence="1">
    <location>
        <begin position="365"/>
        <end position="386"/>
    </location>
</feature>
<evidence type="ECO:0000313" key="4">
    <source>
        <dbReference type="EMBL" id="KAK0752406.1"/>
    </source>
</evidence>
<dbReference type="GO" id="GO:0043812">
    <property type="term" value="F:phosphatidylinositol-4-phosphate phosphatase activity"/>
    <property type="evidence" value="ECO:0007669"/>
    <property type="project" value="TreeGrafter"/>
</dbReference>
<feature type="domain" description="SAC" evidence="2">
    <location>
        <begin position="271"/>
        <end position="644"/>
    </location>
</feature>
<feature type="region of interest" description="Disordered" evidence="1">
    <location>
        <begin position="206"/>
        <end position="245"/>
    </location>
</feature>
<feature type="region of interest" description="Disordered" evidence="1">
    <location>
        <begin position="129"/>
        <end position="182"/>
    </location>
</feature>
<dbReference type="GO" id="GO:0005783">
    <property type="term" value="C:endoplasmic reticulum"/>
    <property type="evidence" value="ECO:0007669"/>
    <property type="project" value="TreeGrafter"/>
</dbReference>
<name>A0AA40F7X9_9PEZI</name>
<dbReference type="InterPro" id="IPR034753">
    <property type="entry name" value="hSac2"/>
</dbReference>
<keyword evidence="5" id="KW-1185">Reference proteome</keyword>
<dbReference type="Proteomes" id="UP001172155">
    <property type="component" value="Unassembled WGS sequence"/>
</dbReference>
<feature type="region of interest" description="Disordered" evidence="1">
    <location>
        <begin position="876"/>
        <end position="901"/>
    </location>
</feature>